<gene>
    <name evidence="2" type="ORF">GCM10009665_27130</name>
</gene>
<protein>
    <submittedName>
        <fullName evidence="2">Uncharacterized protein</fullName>
    </submittedName>
</protein>
<organism evidence="2 3">
    <name type="scientific">Kitasatospora nipponensis</name>
    <dbReference type="NCBI Taxonomy" id="258049"/>
    <lineage>
        <taxon>Bacteria</taxon>
        <taxon>Bacillati</taxon>
        <taxon>Actinomycetota</taxon>
        <taxon>Actinomycetes</taxon>
        <taxon>Kitasatosporales</taxon>
        <taxon>Streptomycetaceae</taxon>
        <taxon>Kitasatospora</taxon>
    </lineage>
</organism>
<keyword evidence="3" id="KW-1185">Reference proteome</keyword>
<keyword evidence="1" id="KW-0472">Membrane</keyword>
<name>A0ABN1W4N1_9ACTN</name>
<reference evidence="2 3" key="1">
    <citation type="journal article" date="2019" name="Int. J. Syst. Evol. Microbiol.">
        <title>The Global Catalogue of Microorganisms (GCM) 10K type strain sequencing project: providing services to taxonomists for standard genome sequencing and annotation.</title>
        <authorList>
            <consortium name="The Broad Institute Genomics Platform"/>
            <consortium name="The Broad Institute Genome Sequencing Center for Infectious Disease"/>
            <person name="Wu L."/>
            <person name="Ma J."/>
        </authorList>
    </citation>
    <scope>NUCLEOTIDE SEQUENCE [LARGE SCALE GENOMIC DNA]</scope>
    <source>
        <strain evidence="2 3">JCM 13004</strain>
    </source>
</reference>
<accession>A0ABN1W4N1</accession>
<feature type="transmembrane region" description="Helical" evidence="1">
    <location>
        <begin position="12"/>
        <end position="34"/>
    </location>
</feature>
<proteinExistence type="predicted"/>
<dbReference type="Proteomes" id="UP001500037">
    <property type="component" value="Unassembled WGS sequence"/>
</dbReference>
<keyword evidence="1" id="KW-0812">Transmembrane</keyword>
<comment type="caution">
    <text evidence="2">The sequence shown here is derived from an EMBL/GenBank/DDBJ whole genome shotgun (WGS) entry which is preliminary data.</text>
</comment>
<sequence length="226" mass="24200">METQQRVVQRNRLFSSLIWALVAVSATLLVFAIVQKNLPGSAGHWPWKLQLLDIPTATTATLGTVGAAIARAQYARSVQPVLSSGGLVAEGLAPNGALVWKCTIGNAGAAAVVVVEASYWVELTPSAGAAAPAPRRRWLTHDEVVALLVSLGLSEHDDFSVTLVTPGAAYGAESTHQVAWFTESAMGVLADLFFRIRVSDRAGDVHERTLPLMKNPVRDLRRPSRT</sequence>
<evidence type="ECO:0000313" key="2">
    <source>
        <dbReference type="EMBL" id="GAA1235533.1"/>
    </source>
</evidence>
<keyword evidence="1" id="KW-1133">Transmembrane helix</keyword>
<evidence type="ECO:0000256" key="1">
    <source>
        <dbReference type="SAM" id="Phobius"/>
    </source>
</evidence>
<dbReference type="EMBL" id="BAAALF010000037">
    <property type="protein sequence ID" value="GAA1235533.1"/>
    <property type="molecule type" value="Genomic_DNA"/>
</dbReference>
<dbReference type="RefSeq" id="WP_344441724.1">
    <property type="nucleotide sequence ID" value="NZ_BAAALF010000037.1"/>
</dbReference>
<feature type="transmembrane region" description="Helical" evidence="1">
    <location>
        <begin position="54"/>
        <end position="74"/>
    </location>
</feature>
<evidence type="ECO:0000313" key="3">
    <source>
        <dbReference type="Proteomes" id="UP001500037"/>
    </source>
</evidence>